<dbReference type="OrthoDB" id="202195at2759"/>
<dbReference type="Pfam" id="PF06522">
    <property type="entry name" value="B12D"/>
    <property type="match status" value="1"/>
</dbReference>
<dbReference type="PROSITE" id="PS51257">
    <property type="entry name" value="PROKAR_LIPOPROTEIN"/>
    <property type="match status" value="1"/>
</dbReference>
<keyword evidence="1" id="KW-1133">Transmembrane helix</keyword>
<keyword evidence="3" id="KW-1185">Reference proteome</keyword>
<name>A0A8H7Z8G7_9ASCO</name>
<evidence type="ECO:0000313" key="3">
    <source>
        <dbReference type="Proteomes" id="UP000669133"/>
    </source>
</evidence>
<organism evidence="2 3">
    <name type="scientific">Candida metapsilosis</name>
    <dbReference type="NCBI Taxonomy" id="273372"/>
    <lineage>
        <taxon>Eukaryota</taxon>
        <taxon>Fungi</taxon>
        <taxon>Dikarya</taxon>
        <taxon>Ascomycota</taxon>
        <taxon>Saccharomycotina</taxon>
        <taxon>Pichiomycetes</taxon>
        <taxon>Debaryomycetaceae</taxon>
        <taxon>Candida/Lodderomyces clade</taxon>
        <taxon>Candida</taxon>
    </lineage>
</organism>
<dbReference type="RefSeq" id="XP_067546339.1">
    <property type="nucleotide sequence ID" value="XM_067693971.1"/>
</dbReference>
<protein>
    <submittedName>
        <fullName evidence="2">Uncharacterized protein</fullName>
    </submittedName>
</protein>
<proteinExistence type="predicted"/>
<dbReference type="GeneID" id="93653485"/>
<keyword evidence="1" id="KW-0812">Transmembrane</keyword>
<dbReference type="EMBL" id="JAEOAQ010000007">
    <property type="protein sequence ID" value="KAG5417223.1"/>
    <property type="molecule type" value="Genomic_DNA"/>
</dbReference>
<dbReference type="InterPro" id="IPR010530">
    <property type="entry name" value="B12D"/>
</dbReference>
<gene>
    <name evidence="2" type="ORF">I9W82_004856</name>
</gene>
<keyword evidence="1" id="KW-0472">Membrane</keyword>
<comment type="caution">
    <text evidence="2">The sequence shown here is derived from an EMBL/GenBank/DDBJ whole genome shotgun (WGS) entry which is preliminary data.</text>
</comment>
<dbReference type="Proteomes" id="UP000669133">
    <property type="component" value="Unassembled WGS sequence"/>
</dbReference>
<accession>A0A8H7Z8G7</accession>
<feature type="transmembrane region" description="Helical" evidence="1">
    <location>
        <begin position="27"/>
        <end position="46"/>
    </location>
</feature>
<sequence length="75" mass="8615">MIPSRVLLTQARNIKPKIKYPVEMTPLFAAVGIACCSAVFFTWRHFANDKELRLWKNANLSELDKVLDNHETGKK</sequence>
<reference evidence="2 3" key="1">
    <citation type="submission" date="2020-12" db="EMBL/GenBank/DDBJ databases">
        <title>Effect of drift, selection, and recombination on the evolution of hybrid genomes in Candida yeast pathogens.</title>
        <authorList>
            <person name="Mixao V."/>
            <person name="Ksiezopolska E."/>
            <person name="Saus E."/>
            <person name="Boekhout T."/>
            <person name="Gacser A."/>
            <person name="Gabaldon T."/>
        </authorList>
    </citation>
    <scope>NUCLEOTIDE SEQUENCE [LARGE SCALE GENOMIC DNA]</scope>
    <source>
        <strain evidence="2 3">BP57</strain>
    </source>
</reference>
<dbReference type="AlphaFoldDB" id="A0A8H7Z8G7"/>
<evidence type="ECO:0000313" key="2">
    <source>
        <dbReference type="EMBL" id="KAG5417223.1"/>
    </source>
</evidence>
<evidence type="ECO:0000256" key="1">
    <source>
        <dbReference type="SAM" id="Phobius"/>
    </source>
</evidence>